<reference evidence="9" key="1">
    <citation type="submission" date="2015-07" db="EMBL/GenBank/DDBJ databases">
        <title>Discovery of a poly(ethylene terephthalate assimilation.</title>
        <authorList>
            <person name="Yoshida S."/>
            <person name="Hiraga K."/>
            <person name="Takehana T."/>
            <person name="Taniguchi I."/>
            <person name="Yamaji H."/>
            <person name="Maeda Y."/>
            <person name="Toyohara K."/>
            <person name="Miyamoto K."/>
            <person name="Kimura Y."/>
            <person name="Oda K."/>
        </authorList>
    </citation>
    <scope>NUCLEOTIDE SEQUENCE [LARGE SCALE GENOMIC DNA]</scope>
    <source>
        <strain evidence="9">NBRC 110686 / TISTR 2288 / 201-F6</strain>
    </source>
</reference>
<name>A0A0K8P3M6_PISS1</name>
<evidence type="ECO:0000256" key="4">
    <source>
        <dbReference type="ARBA" id="ARBA00022989"/>
    </source>
</evidence>
<dbReference type="InterPro" id="IPR000620">
    <property type="entry name" value="EamA_dom"/>
</dbReference>
<protein>
    <submittedName>
        <fullName evidence="8">Permease of the drug/metabolite transporter DMT superfamily</fullName>
    </submittedName>
</protein>
<dbReference type="Proteomes" id="UP000037660">
    <property type="component" value="Unassembled WGS sequence"/>
</dbReference>
<reference evidence="8 9" key="2">
    <citation type="journal article" date="2016" name="Science">
        <title>A bacterium that degrades and assimilates poly(ethylene terephthalate).</title>
        <authorList>
            <person name="Yoshida S."/>
            <person name="Hiraga K."/>
            <person name="Takehana T."/>
            <person name="Taniguchi I."/>
            <person name="Yamaji H."/>
            <person name="Maeda Y."/>
            <person name="Toyohara K."/>
            <person name="Miyamoto K."/>
            <person name="Kimura Y."/>
            <person name="Oda K."/>
        </authorList>
    </citation>
    <scope>NUCLEOTIDE SEQUENCE [LARGE SCALE GENOMIC DNA]</scope>
    <source>
        <strain evidence="9">NBRC 110686 / TISTR 2288 / 201-F6</strain>
    </source>
</reference>
<evidence type="ECO:0000256" key="1">
    <source>
        <dbReference type="ARBA" id="ARBA00004141"/>
    </source>
</evidence>
<comment type="caution">
    <text evidence="8">The sequence shown here is derived from an EMBL/GenBank/DDBJ whole genome shotgun (WGS) entry which is preliminary data.</text>
</comment>
<feature type="transmembrane region" description="Helical" evidence="6">
    <location>
        <begin position="299"/>
        <end position="317"/>
    </location>
</feature>
<dbReference type="EMBL" id="BBYR01000043">
    <property type="protein sequence ID" value="GAP37176.1"/>
    <property type="molecule type" value="Genomic_DNA"/>
</dbReference>
<evidence type="ECO:0000313" key="9">
    <source>
        <dbReference type="Proteomes" id="UP000037660"/>
    </source>
</evidence>
<evidence type="ECO:0000313" key="8">
    <source>
        <dbReference type="EMBL" id="GAP37176.1"/>
    </source>
</evidence>
<evidence type="ECO:0000256" key="2">
    <source>
        <dbReference type="ARBA" id="ARBA00007362"/>
    </source>
</evidence>
<dbReference type="OrthoDB" id="9812547at2"/>
<keyword evidence="9" id="KW-1185">Reference proteome</keyword>
<keyword evidence="3 6" id="KW-0812">Transmembrane</keyword>
<comment type="similarity">
    <text evidence="2">Belongs to the EamA transporter family.</text>
</comment>
<dbReference type="SUPFAM" id="SSF103481">
    <property type="entry name" value="Multidrug resistance efflux transporter EmrE"/>
    <property type="match status" value="2"/>
</dbReference>
<evidence type="ECO:0000256" key="3">
    <source>
        <dbReference type="ARBA" id="ARBA00022692"/>
    </source>
</evidence>
<feature type="transmembrane region" description="Helical" evidence="6">
    <location>
        <begin position="170"/>
        <end position="189"/>
    </location>
</feature>
<dbReference type="AlphaFoldDB" id="A0A0K8P3M6"/>
<comment type="subcellular location">
    <subcellularLocation>
        <location evidence="1">Membrane</location>
        <topology evidence="1">Multi-pass membrane protein</topology>
    </subcellularLocation>
</comment>
<feature type="transmembrane region" description="Helical" evidence="6">
    <location>
        <begin position="114"/>
        <end position="132"/>
    </location>
</feature>
<feature type="transmembrane region" description="Helical" evidence="6">
    <location>
        <begin position="210"/>
        <end position="232"/>
    </location>
</feature>
<feature type="domain" description="EamA" evidence="7">
    <location>
        <begin position="32"/>
        <end position="158"/>
    </location>
</feature>
<evidence type="ECO:0000256" key="6">
    <source>
        <dbReference type="SAM" id="Phobius"/>
    </source>
</evidence>
<evidence type="ECO:0000256" key="5">
    <source>
        <dbReference type="ARBA" id="ARBA00023136"/>
    </source>
</evidence>
<sequence length="329" mass="33588">MPPPSPSPPRMAAPSPVPPAATALTPLVLACLAATWFVWGSTYLAIKLALVSFPPFFQMGTRFLAAGALLMAWVAWRGGPWPSRRQWGHATVVGALMLGGGMGATAYAEQSVGSGLVVAFIAVVPLMIAALNRLWGLRPGRVELAGIGLGLAGVLMLTQGSGFAASPAGLVAITVACVTWCIGSVLAAPPRAARPEDPAWRRGLPLAPGASGFASEMLCGGAFLMGLSVLAGERPAWPPEPQALAAWAYLVVAGSLIAFNAYMVLLSRASSALASSYTYVNPVIAMLLGVGFAGEVVSAWEWTAAGVVLAGVVLLFVGRRRGAASAAAG</sequence>
<keyword evidence="4 6" id="KW-1133">Transmembrane helix</keyword>
<keyword evidence="5 6" id="KW-0472">Membrane</keyword>
<dbReference type="GO" id="GO:0016020">
    <property type="term" value="C:membrane"/>
    <property type="evidence" value="ECO:0007669"/>
    <property type="project" value="UniProtKB-SubCell"/>
</dbReference>
<dbReference type="InterPro" id="IPR050638">
    <property type="entry name" value="AA-Vitamin_Transporters"/>
</dbReference>
<dbReference type="Pfam" id="PF00892">
    <property type="entry name" value="EamA"/>
    <property type="match status" value="2"/>
</dbReference>
<feature type="transmembrane region" description="Helical" evidence="6">
    <location>
        <begin position="277"/>
        <end position="293"/>
    </location>
</feature>
<feature type="transmembrane region" description="Helical" evidence="6">
    <location>
        <begin position="244"/>
        <end position="265"/>
    </location>
</feature>
<dbReference type="PANTHER" id="PTHR32322:SF2">
    <property type="entry name" value="EAMA DOMAIN-CONTAINING PROTEIN"/>
    <property type="match status" value="1"/>
</dbReference>
<organism evidence="8 9">
    <name type="scientific">Piscinibacter sakaiensis</name>
    <name type="common">Ideonella sakaiensis</name>
    <dbReference type="NCBI Taxonomy" id="1547922"/>
    <lineage>
        <taxon>Bacteria</taxon>
        <taxon>Pseudomonadati</taxon>
        <taxon>Pseudomonadota</taxon>
        <taxon>Betaproteobacteria</taxon>
        <taxon>Burkholderiales</taxon>
        <taxon>Sphaerotilaceae</taxon>
        <taxon>Piscinibacter</taxon>
    </lineage>
</organism>
<feature type="transmembrane region" description="Helical" evidence="6">
    <location>
        <begin position="88"/>
        <end position="108"/>
    </location>
</feature>
<dbReference type="Gene3D" id="1.10.3730.20">
    <property type="match status" value="1"/>
</dbReference>
<gene>
    <name evidence="8" type="ORF">ISF6_3031</name>
</gene>
<dbReference type="PANTHER" id="PTHR32322">
    <property type="entry name" value="INNER MEMBRANE TRANSPORTER"/>
    <property type="match status" value="1"/>
</dbReference>
<feature type="transmembrane region" description="Helical" evidence="6">
    <location>
        <begin position="59"/>
        <end position="76"/>
    </location>
</feature>
<feature type="domain" description="EamA" evidence="7">
    <location>
        <begin position="215"/>
        <end position="316"/>
    </location>
</feature>
<proteinExistence type="inferred from homology"/>
<accession>A0A0K8P3M6</accession>
<feature type="transmembrane region" description="Helical" evidence="6">
    <location>
        <begin position="20"/>
        <end position="39"/>
    </location>
</feature>
<dbReference type="InterPro" id="IPR037185">
    <property type="entry name" value="EmrE-like"/>
</dbReference>
<evidence type="ECO:0000259" key="7">
    <source>
        <dbReference type="Pfam" id="PF00892"/>
    </source>
</evidence>